<feature type="transmembrane region" description="Helical" evidence="1">
    <location>
        <begin position="95"/>
        <end position="115"/>
    </location>
</feature>
<evidence type="ECO:0000256" key="1">
    <source>
        <dbReference type="SAM" id="Phobius"/>
    </source>
</evidence>
<evidence type="ECO:0000313" key="2">
    <source>
        <dbReference type="EMBL" id="PJE64548.1"/>
    </source>
</evidence>
<keyword evidence="1" id="KW-0472">Membrane</keyword>
<dbReference type="Proteomes" id="UP000229098">
    <property type="component" value="Unassembled WGS sequence"/>
</dbReference>
<protein>
    <submittedName>
        <fullName evidence="2">Uncharacterized protein</fullName>
    </submittedName>
</protein>
<comment type="caution">
    <text evidence="2">The sequence shown here is derived from an EMBL/GenBank/DDBJ whole genome shotgun (WGS) entry which is preliminary data.</text>
</comment>
<proteinExistence type="predicted"/>
<dbReference type="AlphaFoldDB" id="A0A2M8KX89"/>
<evidence type="ECO:0000313" key="3">
    <source>
        <dbReference type="Proteomes" id="UP000229098"/>
    </source>
</evidence>
<name>A0A2M8KX89_9BACT</name>
<dbReference type="EMBL" id="PFEF01000005">
    <property type="protein sequence ID" value="PJE64548.1"/>
    <property type="molecule type" value="Genomic_DNA"/>
</dbReference>
<reference evidence="3" key="1">
    <citation type="submission" date="2017-09" db="EMBL/GenBank/DDBJ databases">
        <title>Depth-based differentiation of microbial function through sediment-hosted aquifers and enrichment of novel symbionts in the deep terrestrial subsurface.</title>
        <authorList>
            <person name="Probst A.J."/>
            <person name="Ladd B."/>
            <person name="Jarett J.K."/>
            <person name="Geller-Mcgrath D.E."/>
            <person name="Sieber C.M.K."/>
            <person name="Emerson J.B."/>
            <person name="Anantharaman K."/>
            <person name="Thomas B.C."/>
            <person name="Malmstrom R."/>
            <person name="Stieglmeier M."/>
            <person name="Klingl A."/>
            <person name="Woyke T."/>
            <person name="Ryan C.M."/>
            <person name="Banfield J.F."/>
        </authorList>
    </citation>
    <scope>NUCLEOTIDE SEQUENCE [LARGE SCALE GENOMIC DNA]</scope>
</reference>
<sequence length="165" mass="19103">MERHDYLILFGMRGSIKDMKQTGFFYILIFVSLALHVVWESLHVELYTGYEHITGLPIVLYASLGDVLYTFLALGVVALFRDLPRALFSMHPRDYIGLAVLGFFISVFVEYKAFFFMRWEYTDAMPIIPFLGIGLSPVLQMTILLPLSVWISWYIYGLCIKRLPT</sequence>
<gene>
    <name evidence="2" type="ORF">COU90_01770</name>
</gene>
<accession>A0A2M8KX89</accession>
<feature type="transmembrane region" description="Helical" evidence="1">
    <location>
        <begin position="127"/>
        <end position="156"/>
    </location>
</feature>
<keyword evidence="1" id="KW-1133">Transmembrane helix</keyword>
<keyword evidence="1" id="KW-0812">Transmembrane</keyword>
<feature type="transmembrane region" description="Helical" evidence="1">
    <location>
        <begin position="21"/>
        <end position="39"/>
    </location>
</feature>
<feature type="transmembrane region" description="Helical" evidence="1">
    <location>
        <begin position="59"/>
        <end position="83"/>
    </location>
</feature>
<organism evidence="2 3">
    <name type="scientific">Candidatus Ryanbacteria bacterium CG10_big_fil_rev_8_21_14_0_10_43_42</name>
    <dbReference type="NCBI Taxonomy" id="1974864"/>
    <lineage>
        <taxon>Bacteria</taxon>
        <taxon>Candidatus Ryaniibacteriota</taxon>
    </lineage>
</organism>